<sequence>MLAVAVFWSAVSLLAIVLSQFGPIGQYELLLIILVVGVAEFITFRRLRRPARERARVAS</sequence>
<keyword evidence="1" id="KW-1133">Transmembrane helix</keyword>
<dbReference type="Proteomes" id="UP000248764">
    <property type="component" value="Unassembled WGS sequence"/>
</dbReference>
<keyword evidence="1" id="KW-0812">Transmembrane</keyword>
<keyword evidence="3" id="KW-1185">Reference proteome</keyword>
<feature type="transmembrane region" description="Helical" evidence="1">
    <location>
        <begin position="29"/>
        <end position="47"/>
    </location>
</feature>
<accession>A0A2W2BTU8</accession>
<evidence type="ECO:0000313" key="3">
    <source>
        <dbReference type="Proteomes" id="UP000248764"/>
    </source>
</evidence>
<proteinExistence type="predicted"/>
<evidence type="ECO:0000313" key="2">
    <source>
        <dbReference type="EMBL" id="PZF83448.1"/>
    </source>
</evidence>
<gene>
    <name evidence="2" type="ORF">C1I92_12670</name>
</gene>
<keyword evidence="1" id="KW-0472">Membrane</keyword>
<dbReference type="EMBL" id="POTW01000025">
    <property type="protein sequence ID" value="PZF83448.1"/>
    <property type="molecule type" value="Genomic_DNA"/>
</dbReference>
<evidence type="ECO:0000256" key="1">
    <source>
        <dbReference type="SAM" id="Phobius"/>
    </source>
</evidence>
<organism evidence="2 3">
    <name type="scientific">Jiangella anatolica</name>
    <dbReference type="NCBI Taxonomy" id="2670374"/>
    <lineage>
        <taxon>Bacteria</taxon>
        <taxon>Bacillati</taxon>
        <taxon>Actinomycetota</taxon>
        <taxon>Actinomycetes</taxon>
        <taxon>Jiangellales</taxon>
        <taxon>Jiangellaceae</taxon>
        <taxon>Jiangella</taxon>
    </lineage>
</organism>
<name>A0A2W2BTU8_9ACTN</name>
<protein>
    <submittedName>
        <fullName evidence="2">Uncharacterized protein</fullName>
    </submittedName>
</protein>
<dbReference type="AlphaFoldDB" id="A0A2W2BTU8"/>
<comment type="caution">
    <text evidence="2">The sequence shown here is derived from an EMBL/GenBank/DDBJ whole genome shotgun (WGS) entry which is preliminary data.</text>
</comment>
<reference evidence="2 3" key="1">
    <citation type="submission" date="2018-01" db="EMBL/GenBank/DDBJ databases">
        <title>Draft genome sequence of Jiangella sp. GTF31.</title>
        <authorList>
            <person name="Sahin N."/>
            <person name="Ay H."/>
            <person name="Saygin H."/>
        </authorList>
    </citation>
    <scope>NUCLEOTIDE SEQUENCE [LARGE SCALE GENOMIC DNA]</scope>
    <source>
        <strain evidence="2 3">GTF31</strain>
    </source>
</reference>